<sequence>MIMITNIELDDGFLPNEIAEIVKNKVIHALNEIKTIDNKFIINDSSFMRKQNNNRITPCVMNSASFISSKFQKNLSLLPDCLGETSLLLQRIDGFISIEYNGLAYKLKDKRRILDVAFEYIESKKLAENVIYNLFPMFYGMYADRLCFNLPLLENIKDFFEEKYVSYRYKIGVEFETGNVASSFRAINKLNGLFHQGQIDGGCFITSIDKKSSATRIWPVSNRNGSFQELKNRSYLSQVSLPLICIGFAPDEFSHDAPFLGANGSLYELQKTNYRDEETNFEIFKNSEGFEFLKAPF</sequence>
<dbReference type="KEGG" id="pay:PAU_03948"/>
<proteinExistence type="predicted"/>
<organism evidence="1 2">
    <name type="scientific">Photorhabdus asymbiotica subsp. asymbiotica (strain ATCC 43949 / 3105-77)</name>
    <name type="common">Xenorhabdus luminescens (strain 2)</name>
    <dbReference type="NCBI Taxonomy" id="553480"/>
    <lineage>
        <taxon>Bacteria</taxon>
        <taxon>Pseudomonadati</taxon>
        <taxon>Pseudomonadota</taxon>
        <taxon>Gammaproteobacteria</taxon>
        <taxon>Enterobacterales</taxon>
        <taxon>Morganellaceae</taxon>
        <taxon>Photorhabdus</taxon>
    </lineage>
</organism>
<dbReference type="InterPro" id="IPR011338">
    <property type="entry name" value="BamHI/BglII/BstY"/>
</dbReference>
<dbReference type="GO" id="GO:0009036">
    <property type="term" value="F:type II site-specific deoxyribonuclease activity"/>
    <property type="evidence" value="ECO:0007669"/>
    <property type="project" value="InterPro"/>
</dbReference>
<dbReference type="EMBL" id="FM162591">
    <property type="protein sequence ID" value="CAQ86036.1"/>
    <property type="molecule type" value="Genomic_DNA"/>
</dbReference>
<evidence type="ECO:0000313" key="2">
    <source>
        <dbReference type="Proteomes" id="UP000002747"/>
    </source>
</evidence>
<dbReference type="GO" id="GO:0000287">
    <property type="term" value="F:magnesium ion binding"/>
    <property type="evidence" value="ECO:0007669"/>
    <property type="project" value="InterPro"/>
</dbReference>
<dbReference type="SUPFAM" id="SSF52980">
    <property type="entry name" value="Restriction endonuclease-like"/>
    <property type="match status" value="1"/>
</dbReference>
<reference evidence="1 2" key="1">
    <citation type="journal article" date="2009" name="BMC Genomics">
        <title>Comparative genomics of the emerging human pathogen Photorhabdus asymbiotica with the insect pathogen Photorhabdus luminescens.</title>
        <authorList>
            <person name="Wilkinson P."/>
            <person name="Waterfield N.R."/>
            <person name="Crossman L."/>
            <person name="Corton C."/>
            <person name="Sanchez-Contreras M."/>
            <person name="Vlisidou I."/>
            <person name="Barron A."/>
            <person name="Bignell A."/>
            <person name="Clark L."/>
            <person name="Ormond D."/>
            <person name="Mayho M."/>
            <person name="Bason N."/>
            <person name="Smith F."/>
            <person name="Simmonds M."/>
            <person name="Churcher C."/>
            <person name="Harris D."/>
            <person name="Thompson N.R."/>
            <person name="Quail M."/>
            <person name="Parkhill J."/>
            <person name="ffrench-Constant R.H."/>
        </authorList>
    </citation>
    <scope>NUCLEOTIDE SEQUENCE [LARGE SCALE GENOMIC DNA]</scope>
    <source>
        <strain evidence="2">ATCC 43949 / 3105-77</strain>
    </source>
</reference>
<dbReference type="STRING" id="291112.PAU_03948"/>
<dbReference type="GO" id="GO:0009307">
    <property type="term" value="P:DNA restriction-modification system"/>
    <property type="evidence" value="ECO:0007669"/>
    <property type="project" value="InterPro"/>
</dbReference>
<dbReference type="Gene3D" id="3.40.91.20">
    <property type="match status" value="1"/>
</dbReference>
<dbReference type="eggNOG" id="ENOG50340HM">
    <property type="taxonomic scope" value="Bacteria"/>
</dbReference>
<protein>
    <submittedName>
        <fullName evidence="1">Uncharacterized protein</fullName>
    </submittedName>
</protein>
<gene>
    <name evidence="1" type="ordered locus">PAU_03948</name>
</gene>
<evidence type="ECO:0000313" key="1">
    <source>
        <dbReference type="EMBL" id="CAQ86036.1"/>
    </source>
</evidence>
<accession>C7BP10</accession>
<name>C7BP10_PHOAA</name>
<dbReference type="AlphaFoldDB" id="C7BP10"/>
<dbReference type="InterPro" id="IPR011335">
    <property type="entry name" value="Restrct_endonuc-II-like"/>
</dbReference>
<dbReference type="GO" id="GO:0003677">
    <property type="term" value="F:DNA binding"/>
    <property type="evidence" value="ECO:0007669"/>
    <property type="project" value="InterPro"/>
</dbReference>
<dbReference type="Proteomes" id="UP000002747">
    <property type="component" value="Chromosome"/>
</dbReference>